<dbReference type="Proteomes" id="UP000156919">
    <property type="component" value="Segment"/>
</dbReference>
<keyword evidence="1" id="KW-0472">Membrane</keyword>
<name>A0A0F6QG66_9RHAB</name>
<dbReference type="RefSeq" id="YP_009177019.1">
    <property type="nucleotide sequence ID" value="NC_028237.2"/>
</dbReference>
<evidence type="ECO:0000313" key="2">
    <source>
        <dbReference type="EMBL" id="AKD44215.1"/>
    </source>
</evidence>
<sequence>MKKPATLMYLIVICLSSYLIDGRRGATVKSINKNRLSIGPVAHCRGELLDLGVQQRNCYMKCEGYAEPKKGITIGIANARTKGPPVIKCSKVRLSQTFTQTWTWSTVTGDLLSEVVPTTTEECRESINTNCPTGNCDLRAPNKLEEEFHYASTTRVESLFIVLQSVPSILYIDDSKEWISPMGTTGRFAAGDGIAQEEHNYYIWNKVSSLTTCPYQVEGTYGCDEFDEGDELFYACAAGGLTITPRKSSPLIHPTLCPGLKWSQEGLLYEISKGDPNSDMVGRLGIEAKPDTVESADNTSLRHKIPDGARKLDSDLCYTQCEVMALESRSANKSAHLVRAGHEHYLAYSNGTAQYCGPITGCRLSEPPLLCGNPPRVGIVCVGTSRLWDPLLPYITDDHKCEKPREIEEMHFNLGSSKYIVDRQLTIPVNKTELHGVYHSEFFRYHNSRMMMAIDDLSRLKPEWDKAKQGKITDSVKTESSRSVDAPHIMLGGWFMRAWGSVRDMFHSAEAVIGCIVIGLAIYMTVVLILKIKNASTANLYKPVRMRMVNRSATQEEPERMVWT</sequence>
<evidence type="ECO:0000256" key="1">
    <source>
        <dbReference type="SAM" id="Phobius"/>
    </source>
</evidence>
<accession>A0A0F6QG66</accession>
<proteinExistence type="predicted"/>
<organism evidence="2 3">
    <name type="scientific">Alfalfa dwarf virus</name>
    <dbReference type="NCBI Taxonomy" id="998864"/>
    <lineage>
        <taxon>Viruses</taxon>
        <taxon>Riboviria</taxon>
        <taxon>Orthornavirae</taxon>
        <taxon>Negarnaviricota</taxon>
        <taxon>Haploviricotina</taxon>
        <taxon>Monjiviricetes</taxon>
        <taxon>Mononegavirales</taxon>
        <taxon>Rhabdoviridae</taxon>
        <taxon>Betarhabdovirinae</taxon>
        <taxon>Alphacytorhabdovirus</taxon>
        <taxon>Alphacytorhabdovirus alphamedicagonis</taxon>
        <taxon>Cytorhabdovirus medicagonis</taxon>
    </lineage>
</organism>
<protein>
    <submittedName>
        <fullName evidence="2">Glycoprotein</fullName>
    </submittedName>
</protein>
<dbReference type="EMBL" id="KP205452">
    <property type="protein sequence ID" value="AKD44215.1"/>
    <property type="molecule type" value="Viral_cRNA"/>
</dbReference>
<evidence type="ECO:0000313" key="3">
    <source>
        <dbReference type="Proteomes" id="UP000156919"/>
    </source>
</evidence>
<keyword evidence="1" id="KW-0812">Transmembrane</keyword>
<feature type="transmembrane region" description="Helical" evidence="1">
    <location>
        <begin position="511"/>
        <end position="530"/>
    </location>
</feature>
<keyword evidence="3" id="KW-1185">Reference proteome</keyword>
<keyword evidence="1" id="KW-1133">Transmembrane helix</keyword>
<dbReference type="OrthoDB" id="11073at10239"/>
<dbReference type="KEGG" id="vg:26122687"/>
<dbReference type="GeneID" id="26122687"/>
<reference evidence="2 3" key="1">
    <citation type="journal article" date="2015" name="Virology">
        <title>Complete genome sequence and integrated protein localization and interaction map for alfalfa dwarf virus, which combines properties of both cytoplasmic and nuclear plant rhabdoviruses.</title>
        <authorList>
            <person name="Bejerman N."/>
            <person name="Giolitti F."/>
            <person name="de Breuil S."/>
            <person name="Trucco V."/>
            <person name="Nome C."/>
            <person name="Lenardon S."/>
            <person name="Dietzgen R.G."/>
        </authorList>
    </citation>
    <scope>NUCLEOTIDE SEQUENCE [LARGE SCALE GENOMIC DNA]</scope>
    <source>
        <strain evidence="2">Manfredi</strain>
    </source>
</reference>